<dbReference type="Gene3D" id="3.80.10.10">
    <property type="entry name" value="Ribonuclease Inhibitor"/>
    <property type="match status" value="2"/>
</dbReference>
<dbReference type="FunFam" id="3.80.10.10:FF:000601">
    <property type="entry name" value="DNA repair protein Rad7, protein"/>
    <property type="match status" value="1"/>
</dbReference>
<feature type="compositionally biased region" description="Basic and acidic residues" evidence="1">
    <location>
        <begin position="88"/>
        <end position="99"/>
    </location>
</feature>
<dbReference type="PANTHER" id="PTHR13318">
    <property type="entry name" value="PARTNER OF PAIRED, ISOFORM B-RELATED"/>
    <property type="match status" value="1"/>
</dbReference>
<dbReference type="GeneID" id="54490375"/>
<feature type="compositionally biased region" description="Basic residues" evidence="1">
    <location>
        <begin position="100"/>
        <end position="109"/>
    </location>
</feature>
<feature type="region of interest" description="Disordered" evidence="1">
    <location>
        <begin position="32"/>
        <end position="124"/>
    </location>
</feature>
<feature type="domain" description="DNA repair protein rhp7 treble clef" evidence="2">
    <location>
        <begin position="137"/>
        <end position="174"/>
    </location>
</feature>
<dbReference type="RefSeq" id="XP_033602927.1">
    <property type="nucleotide sequence ID" value="XM_033749321.1"/>
</dbReference>
<dbReference type="OrthoDB" id="1924287at2759"/>
<sequence length="622" mass="68374">MTGRRTGNRIRGPHSALTDFLAANNISAQQIRDSYQQRVQQAEAEDPAANDGQDNQDGAEEEDAEAAAEAAAAEAAIERTKKRKRRSEKAVAKVKESKAAAKKKAKKAKKGDDDSDESDGDYDDALENMYKKPKKLPGQLENCETCGKRFTVTPYSKAAPDGGLLCTPCGKLVAKDEKALAGKAKKPVAATKKRRKLESDRLDGLVRNGAKTLVQLCIEKVAQHHNDIEEFGDLPVGLLTRLGEIFGKNRVLNSRTLRLFLQPDLDTLAVHEAAYLETEDYEQIFAVIPRIKKLVLNNACQFKDSSVEYMKEKAGGITWLQLGAANLVSNDMWIKLFEERGANYETLKLTWLDAAFDDAAVAAMAQHCTNLTRLKLERCRQITPTGFEHIIHLPKLQHLTLHLSHEIPSDRLVAMLTTIGHQLQTLSLQRALDADDSFLAALHTTCNRLSKLRFCENDACTDAAYAALFTNWTNPPLRFVDLNSTRDIDNSNPDGPPDTTGLGDAGFQALMTHSGSKLEHLDVSSCRHISLACWLAVFDGRKQYPCLQTLNVNFCGTVDTTVVAGVFGSCPQLRKLETFGCFGVEDVRVPRGIVLVGAPRAQDQIEQFGEGWGAGRVVEVGA</sequence>
<proteinExistence type="predicted"/>
<evidence type="ECO:0000313" key="3">
    <source>
        <dbReference type="EMBL" id="KAF2760476.1"/>
    </source>
</evidence>
<dbReference type="SUPFAM" id="SSF52047">
    <property type="entry name" value="RNI-like"/>
    <property type="match status" value="1"/>
</dbReference>
<evidence type="ECO:0000259" key="2">
    <source>
        <dbReference type="Pfam" id="PF23550"/>
    </source>
</evidence>
<keyword evidence="4" id="KW-1185">Reference proteome</keyword>
<protein>
    <submittedName>
        <fullName evidence="3">RNI-like protein</fullName>
    </submittedName>
</protein>
<dbReference type="GO" id="GO:0031146">
    <property type="term" value="P:SCF-dependent proteasomal ubiquitin-dependent protein catabolic process"/>
    <property type="evidence" value="ECO:0007669"/>
    <property type="project" value="TreeGrafter"/>
</dbReference>
<gene>
    <name evidence="3" type="ORF">EJ05DRAFT_536577</name>
</gene>
<dbReference type="EMBL" id="ML996568">
    <property type="protein sequence ID" value="KAF2760476.1"/>
    <property type="molecule type" value="Genomic_DNA"/>
</dbReference>
<evidence type="ECO:0000313" key="4">
    <source>
        <dbReference type="Proteomes" id="UP000799437"/>
    </source>
</evidence>
<organism evidence="3 4">
    <name type="scientific">Pseudovirgaria hyperparasitica</name>
    <dbReference type="NCBI Taxonomy" id="470096"/>
    <lineage>
        <taxon>Eukaryota</taxon>
        <taxon>Fungi</taxon>
        <taxon>Dikarya</taxon>
        <taxon>Ascomycota</taxon>
        <taxon>Pezizomycotina</taxon>
        <taxon>Dothideomycetes</taxon>
        <taxon>Dothideomycetes incertae sedis</taxon>
        <taxon>Acrospermales</taxon>
        <taxon>Acrospermaceae</taxon>
        <taxon>Pseudovirgaria</taxon>
    </lineage>
</organism>
<dbReference type="InterPro" id="IPR032675">
    <property type="entry name" value="LRR_dom_sf"/>
</dbReference>
<dbReference type="Pfam" id="PF23550">
    <property type="entry name" value="zf_Tbcl_Rhp7"/>
    <property type="match status" value="1"/>
</dbReference>
<dbReference type="SMART" id="SM00367">
    <property type="entry name" value="LRR_CC"/>
    <property type="match status" value="2"/>
</dbReference>
<dbReference type="InterPro" id="IPR056451">
    <property type="entry name" value="Znf_Tbcl_Rhp7"/>
</dbReference>
<name>A0A6A6WF12_9PEZI</name>
<feature type="compositionally biased region" description="Acidic residues" evidence="1">
    <location>
        <begin position="57"/>
        <end position="66"/>
    </location>
</feature>
<dbReference type="GO" id="GO:0019005">
    <property type="term" value="C:SCF ubiquitin ligase complex"/>
    <property type="evidence" value="ECO:0007669"/>
    <property type="project" value="TreeGrafter"/>
</dbReference>
<accession>A0A6A6WF12</accession>
<evidence type="ECO:0000256" key="1">
    <source>
        <dbReference type="SAM" id="MobiDB-lite"/>
    </source>
</evidence>
<reference evidence="3" key="1">
    <citation type="journal article" date="2020" name="Stud. Mycol.">
        <title>101 Dothideomycetes genomes: a test case for predicting lifestyles and emergence of pathogens.</title>
        <authorList>
            <person name="Haridas S."/>
            <person name="Albert R."/>
            <person name="Binder M."/>
            <person name="Bloem J."/>
            <person name="Labutti K."/>
            <person name="Salamov A."/>
            <person name="Andreopoulos B."/>
            <person name="Baker S."/>
            <person name="Barry K."/>
            <person name="Bills G."/>
            <person name="Bluhm B."/>
            <person name="Cannon C."/>
            <person name="Castanera R."/>
            <person name="Culley D."/>
            <person name="Daum C."/>
            <person name="Ezra D."/>
            <person name="Gonzalez J."/>
            <person name="Henrissat B."/>
            <person name="Kuo A."/>
            <person name="Liang C."/>
            <person name="Lipzen A."/>
            <person name="Lutzoni F."/>
            <person name="Magnuson J."/>
            <person name="Mondo S."/>
            <person name="Nolan M."/>
            <person name="Ohm R."/>
            <person name="Pangilinan J."/>
            <person name="Park H.-J."/>
            <person name="Ramirez L."/>
            <person name="Alfaro M."/>
            <person name="Sun H."/>
            <person name="Tritt A."/>
            <person name="Yoshinaga Y."/>
            <person name="Zwiers L.-H."/>
            <person name="Turgeon B."/>
            <person name="Goodwin S."/>
            <person name="Spatafora J."/>
            <person name="Crous P."/>
            <person name="Grigoriev I."/>
        </authorList>
    </citation>
    <scope>NUCLEOTIDE SEQUENCE</scope>
    <source>
        <strain evidence="3">CBS 121739</strain>
    </source>
</reference>
<dbReference type="InterPro" id="IPR006553">
    <property type="entry name" value="Leu-rich_rpt_Cys-con_subtyp"/>
</dbReference>
<dbReference type="PANTHER" id="PTHR13318:SF105">
    <property type="entry name" value="F-BOX_LRR-REPEAT PROTEIN 3"/>
    <property type="match status" value="1"/>
</dbReference>
<dbReference type="AlphaFoldDB" id="A0A6A6WF12"/>
<feature type="compositionally biased region" description="Acidic residues" evidence="1">
    <location>
        <begin position="113"/>
        <end position="124"/>
    </location>
</feature>
<dbReference type="Proteomes" id="UP000799437">
    <property type="component" value="Unassembled WGS sequence"/>
</dbReference>